<dbReference type="GO" id="GO:0003677">
    <property type="term" value="F:DNA binding"/>
    <property type="evidence" value="ECO:0007669"/>
    <property type="project" value="UniProtKB-KW"/>
</dbReference>
<gene>
    <name evidence="8" type="ORF">N7458_008626</name>
</gene>
<feature type="region of interest" description="Disordered" evidence="6">
    <location>
        <begin position="119"/>
        <end position="141"/>
    </location>
</feature>
<proteinExistence type="predicted"/>
<dbReference type="AlphaFoldDB" id="A0AAD6C3F7"/>
<evidence type="ECO:0000256" key="3">
    <source>
        <dbReference type="ARBA" id="ARBA00023125"/>
    </source>
</evidence>
<dbReference type="GO" id="GO:0045944">
    <property type="term" value="P:positive regulation of transcription by RNA polymerase II"/>
    <property type="evidence" value="ECO:0007669"/>
    <property type="project" value="TreeGrafter"/>
</dbReference>
<dbReference type="InterPro" id="IPR052783">
    <property type="entry name" value="Metabolic/Drug-Res_Regulator"/>
</dbReference>
<dbReference type="PROSITE" id="PS00463">
    <property type="entry name" value="ZN2_CY6_FUNGAL_1"/>
    <property type="match status" value="1"/>
</dbReference>
<keyword evidence="2" id="KW-0805">Transcription regulation</keyword>
<dbReference type="SMART" id="SM00906">
    <property type="entry name" value="Fungal_trans"/>
    <property type="match status" value="1"/>
</dbReference>
<dbReference type="Pfam" id="PF04082">
    <property type="entry name" value="Fungal_trans"/>
    <property type="match status" value="1"/>
</dbReference>
<reference evidence="8" key="1">
    <citation type="submission" date="2022-12" db="EMBL/GenBank/DDBJ databases">
        <authorList>
            <person name="Petersen C."/>
        </authorList>
    </citation>
    <scope>NUCLEOTIDE SEQUENCE</scope>
    <source>
        <strain evidence="8">IBT 16125</strain>
    </source>
</reference>
<dbReference type="Proteomes" id="UP001213681">
    <property type="component" value="Unassembled WGS sequence"/>
</dbReference>
<organism evidence="8 9">
    <name type="scientific">Penicillium daleae</name>
    <dbReference type="NCBI Taxonomy" id="63821"/>
    <lineage>
        <taxon>Eukaryota</taxon>
        <taxon>Fungi</taxon>
        <taxon>Dikarya</taxon>
        <taxon>Ascomycota</taxon>
        <taxon>Pezizomycotina</taxon>
        <taxon>Eurotiomycetes</taxon>
        <taxon>Eurotiomycetidae</taxon>
        <taxon>Eurotiales</taxon>
        <taxon>Aspergillaceae</taxon>
        <taxon>Penicillium</taxon>
    </lineage>
</organism>
<dbReference type="Gene3D" id="4.10.240.10">
    <property type="entry name" value="Zn(2)-C6 fungal-type DNA-binding domain"/>
    <property type="match status" value="1"/>
</dbReference>
<protein>
    <recommendedName>
        <fullName evidence="7">Zn(2)-C6 fungal-type domain-containing protein</fullName>
    </recommendedName>
</protein>
<dbReference type="GO" id="GO:0006351">
    <property type="term" value="P:DNA-templated transcription"/>
    <property type="evidence" value="ECO:0007669"/>
    <property type="project" value="InterPro"/>
</dbReference>
<dbReference type="SUPFAM" id="SSF57701">
    <property type="entry name" value="Zn2/Cys6 DNA-binding domain"/>
    <property type="match status" value="1"/>
</dbReference>
<dbReference type="InterPro" id="IPR036864">
    <property type="entry name" value="Zn2-C6_fun-type_DNA-bd_sf"/>
</dbReference>
<evidence type="ECO:0000256" key="1">
    <source>
        <dbReference type="ARBA" id="ARBA00022723"/>
    </source>
</evidence>
<evidence type="ECO:0000256" key="6">
    <source>
        <dbReference type="SAM" id="MobiDB-lite"/>
    </source>
</evidence>
<sequence length="645" mass="71846">MSSPRPSKRQRIYRACDQCRRRKSKCDGEQPVCKICHAANRTCTYQTGGGRRGLPSGYVRSLEITLGLVLQTVPGSEGMVYTLIRDARGKGNFLKSGQADHLVSIWRESRLSRDVNQLLKPDHEDAGNDGSDWDPVETRDQDENMDDHVAAPTDLGSNETMIMQTVQEPLQSAPKAIDWMIPENTADLLEFYFTYTHCWFPILERRELLRAMHTSRTRPIPSEAPCQMLLWSVISYTLILRGSHDTSLPSPSAIQLSIQEQLLAEPAALDLGHIHAILIFVLTQISLGNIHIAWTTIGQATRLLFDLPLAARKTRFRHTFNGCVFLDNILSALLGRTPCLSSDEQFEEGPVEDDDVDEWDVWSANRSNTVNSGTSAPLRALSSFNIIRQLMQDLSQILYQTKSTFQLEDLLDSLREKQGVLLQDRPYSGHSASTPPLLVLHLASTFTTLSLIQRFEPVSPAVTDLCIRIIHRVLDILEHYLVLAGEVGISPLVHCFALQCQRSLSVTNSALSLAEKAELESRIHNFLNLTRSKNHLGWKSKPDDPFTVPSLNQGGRSAAVTIPESEITMTNFAESSMMDLPNMTDTSKYTTSAVLSGADGYDALFEEMVTSFPSSRQEPAFAHNLGFYDGDLDTDFLAQLQGPSA</sequence>
<evidence type="ECO:0000259" key="7">
    <source>
        <dbReference type="PROSITE" id="PS50048"/>
    </source>
</evidence>
<dbReference type="CDD" id="cd12148">
    <property type="entry name" value="fungal_TF_MHR"/>
    <property type="match status" value="1"/>
</dbReference>
<dbReference type="PANTHER" id="PTHR47655:SF2">
    <property type="entry name" value="QUINIC ACID UTILIZATION ACTIVATOR"/>
    <property type="match status" value="1"/>
</dbReference>
<dbReference type="PANTHER" id="PTHR47655">
    <property type="entry name" value="QUINIC ACID UTILIZATION ACTIVATOR"/>
    <property type="match status" value="1"/>
</dbReference>
<dbReference type="Pfam" id="PF00172">
    <property type="entry name" value="Zn_clus"/>
    <property type="match status" value="1"/>
</dbReference>
<evidence type="ECO:0000313" key="9">
    <source>
        <dbReference type="Proteomes" id="UP001213681"/>
    </source>
</evidence>
<evidence type="ECO:0000256" key="4">
    <source>
        <dbReference type="ARBA" id="ARBA00023163"/>
    </source>
</evidence>
<keyword evidence="3" id="KW-0238">DNA-binding</keyword>
<dbReference type="InterPro" id="IPR001138">
    <property type="entry name" value="Zn2Cys6_DnaBD"/>
</dbReference>
<keyword evidence="5" id="KW-0539">Nucleus</keyword>
<dbReference type="CDD" id="cd00067">
    <property type="entry name" value="GAL4"/>
    <property type="match status" value="1"/>
</dbReference>
<keyword evidence="4" id="KW-0804">Transcription</keyword>
<dbReference type="PROSITE" id="PS50048">
    <property type="entry name" value="ZN2_CY6_FUNGAL_2"/>
    <property type="match status" value="1"/>
</dbReference>
<keyword evidence="1" id="KW-0479">Metal-binding</keyword>
<evidence type="ECO:0000313" key="8">
    <source>
        <dbReference type="EMBL" id="KAJ5444754.1"/>
    </source>
</evidence>
<evidence type="ECO:0000256" key="5">
    <source>
        <dbReference type="ARBA" id="ARBA00023242"/>
    </source>
</evidence>
<dbReference type="GO" id="GO:0008270">
    <property type="term" value="F:zinc ion binding"/>
    <property type="evidence" value="ECO:0007669"/>
    <property type="project" value="InterPro"/>
</dbReference>
<dbReference type="GeneID" id="81602251"/>
<evidence type="ECO:0000256" key="2">
    <source>
        <dbReference type="ARBA" id="ARBA00023015"/>
    </source>
</evidence>
<accession>A0AAD6C3F7</accession>
<reference evidence="8" key="2">
    <citation type="journal article" date="2023" name="IMA Fungus">
        <title>Comparative genomic study of the Penicillium genus elucidates a diverse pangenome and 15 lateral gene transfer events.</title>
        <authorList>
            <person name="Petersen C."/>
            <person name="Sorensen T."/>
            <person name="Nielsen M.R."/>
            <person name="Sondergaard T.E."/>
            <person name="Sorensen J.L."/>
            <person name="Fitzpatrick D.A."/>
            <person name="Frisvad J.C."/>
            <person name="Nielsen K.L."/>
        </authorList>
    </citation>
    <scope>NUCLEOTIDE SEQUENCE</scope>
    <source>
        <strain evidence="8">IBT 16125</strain>
    </source>
</reference>
<dbReference type="InterPro" id="IPR007219">
    <property type="entry name" value="XnlR_reg_dom"/>
</dbReference>
<name>A0AAD6C3F7_9EURO</name>
<dbReference type="EMBL" id="JAPVEA010000007">
    <property type="protein sequence ID" value="KAJ5444754.1"/>
    <property type="molecule type" value="Genomic_DNA"/>
</dbReference>
<dbReference type="GO" id="GO:0000981">
    <property type="term" value="F:DNA-binding transcription factor activity, RNA polymerase II-specific"/>
    <property type="evidence" value="ECO:0007669"/>
    <property type="project" value="InterPro"/>
</dbReference>
<feature type="domain" description="Zn(2)-C6 fungal-type" evidence="7">
    <location>
        <begin position="15"/>
        <end position="45"/>
    </location>
</feature>
<keyword evidence="9" id="KW-1185">Reference proteome</keyword>
<dbReference type="RefSeq" id="XP_056764834.1">
    <property type="nucleotide sequence ID" value="XM_056912008.1"/>
</dbReference>
<comment type="caution">
    <text evidence="8">The sequence shown here is derived from an EMBL/GenBank/DDBJ whole genome shotgun (WGS) entry which is preliminary data.</text>
</comment>
<dbReference type="SMART" id="SM00066">
    <property type="entry name" value="GAL4"/>
    <property type="match status" value="1"/>
</dbReference>